<evidence type="ECO:0000256" key="2">
    <source>
        <dbReference type="SAM" id="Phobius"/>
    </source>
</evidence>
<keyword evidence="2" id="KW-0472">Membrane</keyword>
<dbReference type="OMA" id="VWTGKGF"/>
<dbReference type="Proteomes" id="UP000094389">
    <property type="component" value="Unassembled WGS sequence"/>
</dbReference>
<reference evidence="4 6" key="3">
    <citation type="journal article" date="2016" name="Proc. Natl. Acad. Sci. U.S.A.">
        <title>Comparative genomics of biotechnologically important yeasts.</title>
        <authorList>
            <person name="Riley R."/>
            <person name="Haridas S."/>
            <person name="Wolfe K.H."/>
            <person name="Lopes M.R."/>
            <person name="Hittinger C.T."/>
            <person name="Goeker M."/>
            <person name="Salamov A.A."/>
            <person name="Wisecaver J.H."/>
            <person name="Long T.M."/>
            <person name="Calvey C.H."/>
            <person name="Aerts A.L."/>
            <person name="Barry K.W."/>
            <person name="Choi C."/>
            <person name="Clum A."/>
            <person name="Coughlan A.Y."/>
            <person name="Deshpande S."/>
            <person name="Douglass A.P."/>
            <person name="Hanson S.J."/>
            <person name="Klenk H.-P."/>
            <person name="LaButti K.M."/>
            <person name="Lapidus A."/>
            <person name="Lindquist E.A."/>
            <person name="Lipzen A.M."/>
            <person name="Meier-Kolthoff J.P."/>
            <person name="Ohm R.A."/>
            <person name="Otillar R.P."/>
            <person name="Pangilinan J.L."/>
            <person name="Peng Y."/>
            <person name="Rokas A."/>
            <person name="Rosa C.A."/>
            <person name="Scheuner C."/>
            <person name="Sibirny A.A."/>
            <person name="Slot J.C."/>
            <person name="Stielow J.B."/>
            <person name="Sun H."/>
            <person name="Kurtzman C.P."/>
            <person name="Blackwell M."/>
            <person name="Grigoriev I.V."/>
            <person name="Jeffries T.W."/>
        </authorList>
    </citation>
    <scope>NUCLEOTIDE SEQUENCE [LARGE SCALE GENOMIC DNA]</scope>
    <source>
        <strain evidence="6">ATCC 18201 / CBS 1600 / BCRC 20928 / JCM 3617 / NBRC 0987 / NRRL Y-1542</strain>
        <strain evidence="4">NRRL Y-1542</strain>
    </source>
</reference>
<gene>
    <name evidence="3" type="ORF">BN1211_0283</name>
    <name evidence="4" type="ORF">CYBJADRAFT_1838</name>
</gene>
<keyword evidence="6" id="KW-1185">Reference proteome</keyword>
<feature type="compositionally biased region" description="Low complexity" evidence="1">
    <location>
        <begin position="36"/>
        <end position="57"/>
    </location>
</feature>
<dbReference type="AlphaFoldDB" id="A0A0H5BY70"/>
<reference evidence="3" key="1">
    <citation type="submission" date="2014-12" db="EMBL/GenBank/DDBJ databases">
        <authorList>
            <person name="Jaenicke S."/>
        </authorList>
    </citation>
    <scope>NUCLEOTIDE SEQUENCE [LARGE SCALE GENOMIC DNA]</scope>
    <source>
        <strain evidence="3">CBS1600</strain>
    </source>
</reference>
<keyword evidence="2" id="KW-0812">Transmembrane</keyword>
<protein>
    <submittedName>
        <fullName evidence="3">Uncharacterized protein</fullName>
    </submittedName>
</protein>
<evidence type="ECO:0000256" key="1">
    <source>
        <dbReference type="SAM" id="MobiDB-lite"/>
    </source>
</evidence>
<accession>A0A0H5BY70</accession>
<keyword evidence="2" id="KW-1133">Transmembrane helix</keyword>
<dbReference type="Proteomes" id="UP000038830">
    <property type="component" value="Unassembled WGS sequence"/>
</dbReference>
<evidence type="ECO:0000313" key="5">
    <source>
        <dbReference type="Proteomes" id="UP000038830"/>
    </source>
</evidence>
<feature type="region of interest" description="Disordered" evidence="1">
    <location>
        <begin position="32"/>
        <end position="103"/>
    </location>
</feature>
<evidence type="ECO:0000313" key="4">
    <source>
        <dbReference type="EMBL" id="ODV75693.1"/>
    </source>
</evidence>
<evidence type="ECO:0000313" key="3">
    <source>
        <dbReference type="EMBL" id="CEP20420.1"/>
    </source>
</evidence>
<proteinExistence type="predicted"/>
<feature type="compositionally biased region" description="Low complexity" evidence="1">
    <location>
        <begin position="73"/>
        <end position="89"/>
    </location>
</feature>
<organism evidence="3 5">
    <name type="scientific">Cyberlindnera jadinii (strain ATCC 18201 / CBS 1600 / BCRC 20928 / JCM 3617 / NBRC 0987 / NRRL Y-1542)</name>
    <name type="common">Torula yeast</name>
    <name type="synonym">Candida utilis</name>
    <dbReference type="NCBI Taxonomy" id="983966"/>
    <lineage>
        <taxon>Eukaryota</taxon>
        <taxon>Fungi</taxon>
        <taxon>Dikarya</taxon>
        <taxon>Ascomycota</taxon>
        <taxon>Saccharomycotina</taxon>
        <taxon>Saccharomycetes</taxon>
        <taxon>Phaffomycetales</taxon>
        <taxon>Phaffomycetaceae</taxon>
        <taxon>Cyberlindnera</taxon>
    </lineage>
</organism>
<reference evidence="5" key="2">
    <citation type="journal article" date="2015" name="J. Biotechnol.">
        <title>The structure of the Cyberlindnera jadinii genome and its relation to Candida utilis analyzed by the occurrence of single nucleotide polymorphisms.</title>
        <authorList>
            <person name="Rupp O."/>
            <person name="Brinkrolf K."/>
            <person name="Buerth C."/>
            <person name="Kunigo M."/>
            <person name="Schneider J."/>
            <person name="Jaenicke S."/>
            <person name="Goesmann A."/>
            <person name="Puehler A."/>
            <person name="Jaeger K.-E."/>
            <person name="Ernst J.F."/>
        </authorList>
    </citation>
    <scope>NUCLEOTIDE SEQUENCE [LARGE SCALE GENOMIC DNA]</scope>
    <source>
        <strain evidence="5">ATCC 18201 / CBS 1600 / BCRC 20928 / JCM 3617 / NBRC 0987 / NRRL Y-1542</strain>
    </source>
</reference>
<dbReference type="OrthoDB" id="4083656at2759"/>
<dbReference type="EMBL" id="KV453925">
    <property type="protein sequence ID" value="ODV75693.1"/>
    <property type="molecule type" value="Genomic_DNA"/>
</dbReference>
<feature type="transmembrane region" description="Helical" evidence="2">
    <location>
        <begin position="129"/>
        <end position="149"/>
    </location>
</feature>
<feature type="transmembrane region" description="Helical" evidence="2">
    <location>
        <begin position="169"/>
        <end position="191"/>
    </location>
</feature>
<dbReference type="EMBL" id="CDQK01000001">
    <property type="protein sequence ID" value="CEP20420.1"/>
    <property type="molecule type" value="Genomic_DNA"/>
</dbReference>
<accession>A0A1E4S898</accession>
<evidence type="ECO:0000313" key="6">
    <source>
        <dbReference type="Proteomes" id="UP000094389"/>
    </source>
</evidence>
<name>A0A0H5BY70_CYBJN</name>
<sequence>MLTLSVAPVVRLALRAPLKPSVLLGLRFQSRVNSRSPSSSSTPAATPASTPASPLAPRNTSFNKTIPGETEQSNSLSSRLPSWPLSSKSTLLPKPGVPTSQTTSLRSMMEILNKKHEPELIYEAETHKIYFLICGSLAVMFTIYGLTFVDWGFRAVWDLYQEDDDLTMFVARMGMCVAIMSVAMGMMTLALKFPTRLVRRMWIVPGTKEKFIRFTTHPMLPGSVTPVYTIPLRQLLRSHKSKIFTKNGIYGTLDKSTFFFLLKETDKKFGYWIVDRNGWFWGDGRVFDILFGKETLEEAAKGQTYDDKLKKVNDKLTEERNKLRDEHGTLWQVKTSGKMFQKDLKKVVGVVNRKKLK</sequence>